<gene>
    <name evidence="2" type="ORF">WL88_16030</name>
</gene>
<feature type="transmembrane region" description="Helical" evidence="1">
    <location>
        <begin position="114"/>
        <end position="137"/>
    </location>
</feature>
<dbReference type="EMBL" id="LPJV01000034">
    <property type="protein sequence ID" value="KWF52847.1"/>
    <property type="molecule type" value="Genomic_DNA"/>
</dbReference>
<evidence type="ECO:0000313" key="2">
    <source>
        <dbReference type="EMBL" id="KWF52847.1"/>
    </source>
</evidence>
<accession>A0AAW3PG10</accession>
<keyword evidence="1" id="KW-0812">Transmembrane</keyword>
<name>A0AAW3PG10_9BURK</name>
<evidence type="ECO:0000256" key="1">
    <source>
        <dbReference type="SAM" id="Phobius"/>
    </source>
</evidence>
<reference evidence="2 3" key="1">
    <citation type="submission" date="2015-11" db="EMBL/GenBank/DDBJ databases">
        <title>Expanding the genomic diversity of Burkholderia species for the development of highly accurate diagnostics.</title>
        <authorList>
            <person name="Sahl J."/>
            <person name="Keim P."/>
            <person name="Wagner D."/>
        </authorList>
    </citation>
    <scope>NUCLEOTIDE SEQUENCE [LARGE SCALE GENOMIC DNA]</scope>
    <source>
        <strain evidence="2 3">MSMB378WGS</strain>
    </source>
</reference>
<keyword evidence="1" id="KW-0472">Membrane</keyword>
<feature type="transmembrane region" description="Helical" evidence="1">
    <location>
        <begin position="228"/>
        <end position="249"/>
    </location>
</feature>
<organism evidence="2 3">
    <name type="scientific">Burkholderia diffusa</name>
    <dbReference type="NCBI Taxonomy" id="488732"/>
    <lineage>
        <taxon>Bacteria</taxon>
        <taxon>Pseudomonadati</taxon>
        <taxon>Pseudomonadota</taxon>
        <taxon>Betaproteobacteria</taxon>
        <taxon>Burkholderiales</taxon>
        <taxon>Burkholderiaceae</taxon>
        <taxon>Burkholderia</taxon>
        <taxon>Burkholderia cepacia complex</taxon>
    </lineage>
</organism>
<protein>
    <recommendedName>
        <fullName evidence="4">Transmembrane protein</fullName>
    </recommendedName>
</protein>
<sequence>MNFKEFPKIVLASVAALQRLWTTYEWASRLTRFDDINVISEPINRCRYFSFIALILATATSILLMMSLSLNVLDISHRINDYSGVERLALGIVEDWASIIPRTSLSNPTVSRQALAFFIAFILSSLSYGLVVFLGVWRRSATTSRFRQLVFSSFITAACLIRYSAVTLPITLLVWIARWLDIDPSASPAIAVCVILLTYFTSFAWSQLANRTSQRHTTPGPRNDDAPLAYSFLTPPLISLAVLCAAAWINDHFEPSVMLQTSDACGAPDNGTCTLYIRPHHTNETIFLDKIEVSMKVMFDETRSFVGPPYITTTRANFRMIESPDSPVPIRVDTGATRGVVGYREFQCPTRKLLKKEASPKIRILGYYAFAFPRALSEAEPERRVRMPIIFEHQFDVLLLFRNGVKGCTLVP</sequence>
<keyword evidence="1" id="KW-1133">Transmembrane helix</keyword>
<proteinExistence type="predicted"/>
<evidence type="ECO:0008006" key="4">
    <source>
        <dbReference type="Google" id="ProtNLM"/>
    </source>
</evidence>
<comment type="caution">
    <text evidence="2">The sequence shown here is derived from an EMBL/GenBank/DDBJ whole genome shotgun (WGS) entry which is preliminary data.</text>
</comment>
<feature type="transmembrane region" description="Helical" evidence="1">
    <location>
        <begin position="189"/>
        <end position="208"/>
    </location>
</feature>
<dbReference type="AlphaFoldDB" id="A0AAW3PG10"/>
<evidence type="ECO:0000313" key="3">
    <source>
        <dbReference type="Proteomes" id="UP000063236"/>
    </source>
</evidence>
<dbReference type="Proteomes" id="UP000063236">
    <property type="component" value="Unassembled WGS sequence"/>
</dbReference>
<feature type="transmembrane region" description="Helical" evidence="1">
    <location>
        <begin position="48"/>
        <end position="68"/>
    </location>
</feature>
<feature type="transmembrane region" description="Helical" evidence="1">
    <location>
        <begin position="149"/>
        <end position="177"/>
    </location>
</feature>